<dbReference type="AlphaFoldDB" id="A0A8J5T2N4"/>
<keyword evidence="3" id="KW-1185">Reference proteome</keyword>
<comment type="caution">
    <text evidence="2">The sequence shown here is derived from an EMBL/GenBank/DDBJ whole genome shotgun (WGS) entry which is preliminary data.</text>
</comment>
<feature type="compositionally biased region" description="Low complexity" evidence="1">
    <location>
        <begin position="15"/>
        <end position="31"/>
    </location>
</feature>
<dbReference type="EMBL" id="JAAALK010000283">
    <property type="protein sequence ID" value="KAG8076822.1"/>
    <property type="molecule type" value="Genomic_DNA"/>
</dbReference>
<organism evidence="2 3">
    <name type="scientific">Zizania palustris</name>
    <name type="common">Northern wild rice</name>
    <dbReference type="NCBI Taxonomy" id="103762"/>
    <lineage>
        <taxon>Eukaryota</taxon>
        <taxon>Viridiplantae</taxon>
        <taxon>Streptophyta</taxon>
        <taxon>Embryophyta</taxon>
        <taxon>Tracheophyta</taxon>
        <taxon>Spermatophyta</taxon>
        <taxon>Magnoliopsida</taxon>
        <taxon>Liliopsida</taxon>
        <taxon>Poales</taxon>
        <taxon>Poaceae</taxon>
        <taxon>BOP clade</taxon>
        <taxon>Oryzoideae</taxon>
        <taxon>Oryzeae</taxon>
        <taxon>Zizaniinae</taxon>
        <taxon>Zizania</taxon>
    </lineage>
</organism>
<sequence length="67" mass="7080">MSRCAVSGVGIDGDASQAASTQSTASSQVQARKSQEAVFDTPHTGGDAENKKRNSRKKANKEDSRHC</sequence>
<evidence type="ECO:0000313" key="2">
    <source>
        <dbReference type="EMBL" id="KAG8076822.1"/>
    </source>
</evidence>
<reference evidence="2" key="2">
    <citation type="submission" date="2021-02" db="EMBL/GenBank/DDBJ databases">
        <authorList>
            <person name="Kimball J.A."/>
            <person name="Haas M.W."/>
            <person name="Macchietto M."/>
            <person name="Kono T."/>
            <person name="Duquette J."/>
            <person name="Shao M."/>
        </authorList>
    </citation>
    <scope>NUCLEOTIDE SEQUENCE</scope>
    <source>
        <tissue evidence="2">Fresh leaf tissue</tissue>
    </source>
</reference>
<gene>
    <name evidence="2" type="ORF">GUJ93_ZPchr0006g45286</name>
</gene>
<name>A0A8J5T2N4_ZIZPA</name>
<dbReference type="Proteomes" id="UP000729402">
    <property type="component" value="Unassembled WGS sequence"/>
</dbReference>
<proteinExistence type="predicted"/>
<evidence type="ECO:0000256" key="1">
    <source>
        <dbReference type="SAM" id="MobiDB-lite"/>
    </source>
</evidence>
<accession>A0A8J5T2N4</accession>
<protein>
    <submittedName>
        <fullName evidence="2">Uncharacterized protein</fullName>
    </submittedName>
</protein>
<feature type="region of interest" description="Disordered" evidence="1">
    <location>
        <begin position="1"/>
        <end position="67"/>
    </location>
</feature>
<reference evidence="2" key="1">
    <citation type="journal article" date="2021" name="bioRxiv">
        <title>Whole Genome Assembly and Annotation of Northern Wild Rice, Zizania palustris L., Supports a Whole Genome Duplication in the Zizania Genus.</title>
        <authorList>
            <person name="Haas M."/>
            <person name="Kono T."/>
            <person name="Macchietto M."/>
            <person name="Millas R."/>
            <person name="McGilp L."/>
            <person name="Shao M."/>
            <person name="Duquette J."/>
            <person name="Hirsch C.N."/>
            <person name="Kimball J."/>
        </authorList>
    </citation>
    <scope>NUCLEOTIDE SEQUENCE</scope>
    <source>
        <tissue evidence="2">Fresh leaf tissue</tissue>
    </source>
</reference>
<feature type="non-terminal residue" evidence="2">
    <location>
        <position position="67"/>
    </location>
</feature>
<evidence type="ECO:0000313" key="3">
    <source>
        <dbReference type="Proteomes" id="UP000729402"/>
    </source>
</evidence>